<dbReference type="GO" id="GO:0046872">
    <property type="term" value="F:metal ion binding"/>
    <property type="evidence" value="ECO:0007669"/>
    <property type="project" value="UniProtKB-KW"/>
</dbReference>
<keyword evidence="4" id="KW-1185">Reference proteome</keyword>
<dbReference type="Pfam" id="PF03171">
    <property type="entry name" value="2OG-FeII_Oxy"/>
    <property type="match status" value="1"/>
</dbReference>
<reference evidence="3 4" key="1">
    <citation type="journal article" date="2013" name="PLoS Genet.">
        <title>Distinctive expansion of potential virulence genes in the genome of the oomycete fish pathogen Saprolegnia parasitica.</title>
        <authorList>
            <person name="Jiang R.H."/>
            <person name="de Bruijn I."/>
            <person name="Haas B.J."/>
            <person name="Belmonte R."/>
            <person name="Lobach L."/>
            <person name="Christie J."/>
            <person name="van den Ackerveken G."/>
            <person name="Bottin A."/>
            <person name="Bulone V."/>
            <person name="Diaz-Moreno S.M."/>
            <person name="Dumas B."/>
            <person name="Fan L."/>
            <person name="Gaulin E."/>
            <person name="Govers F."/>
            <person name="Grenville-Briggs L.J."/>
            <person name="Horner N.R."/>
            <person name="Levin J.Z."/>
            <person name="Mammella M."/>
            <person name="Meijer H.J."/>
            <person name="Morris P."/>
            <person name="Nusbaum C."/>
            <person name="Oome S."/>
            <person name="Phillips A.J."/>
            <person name="van Rooyen D."/>
            <person name="Rzeszutek E."/>
            <person name="Saraiva M."/>
            <person name="Secombes C.J."/>
            <person name="Seidl M.F."/>
            <person name="Snel B."/>
            <person name="Stassen J.H."/>
            <person name="Sykes S."/>
            <person name="Tripathy S."/>
            <person name="van den Berg H."/>
            <person name="Vega-Arreguin J.C."/>
            <person name="Wawra S."/>
            <person name="Young S.K."/>
            <person name="Zeng Q."/>
            <person name="Dieguez-Uribeondo J."/>
            <person name="Russ C."/>
            <person name="Tyler B.M."/>
            <person name="van West P."/>
        </authorList>
    </citation>
    <scope>NUCLEOTIDE SEQUENCE [LARGE SCALE GENOMIC DNA]</scope>
    <source>
        <strain evidence="3 4">CBS 223.65</strain>
    </source>
</reference>
<proteinExistence type="inferred from homology"/>
<accession>A0A067BTX2</accession>
<dbReference type="Pfam" id="PF14226">
    <property type="entry name" value="DIOX_N"/>
    <property type="match status" value="1"/>
</dbReference>
<dbReference type="InterPro" id="IPR027443">
    <property type="entry name" value="IPNS-like_sf"/>
</dbReference>
<protein>
    <recommendedName>
        <fullName evidence="2">Fe2OG dioxygenase domain-containing protein</fullName>
    </recommendedName>
</protein>
<name>A0A067BTX2_SAPPC</name>
<dbReference type="InterPro" id="IPR005123">
    <property type="entry name" value="Oxoglu/Fe-dep_dioxygenase_dom"/>
</dbReference>
<keyword evidence="1" id="KW-0560">Oxidoreductase</keyword>
<evidence type="ECO:0000313" key="4">
    <source>
        <dbReference type="Proteomes" id="UP000030745"/>
    </source>
</evidence>
<sequence length="329" mass="36227">MRVPIVDCFGPQAAMQLRQACMDVGFFYLRGHGVPRQLQRDVYKQMAAFFALPIAEKRKAVADKNMRGWAPMYEETLDPAHQTKGDTKEAYHVCRESLPDEVHLPLHDTCNVFPDAAILPHFKTITTAYFDAMSHLGLHVARVMATAAGAPGAFDAPGMFDRPMTVLRMLHYNAEASNLANGVIACGAHSDFGLLTLLSTDTEPGLQIEGRDGHWVDVPYVQDAFIVNVGDLAERWTNGLFRSTRHRVVNSTGRERYSVPFFFEPNFHCNVTCLPSCVDAATPAKYPPISAGANLLNKYSEIHASYPSTAHEAMPASVQGGHHASWAPS</sequence>
<dbReference type="OrthoDB" id="288590at2759"/>
<dbReference type="Gene3D" id="2.60.120.330">
    <property type="entry name" value="B-lactam Antibiotic, Isopenicillin N Synthase, Chain"/>
    <property type="match status" value="1"/>
</dbReference>
<dbReference type="PROSITE" id="PS51471">
    <property type="entry name" value="FE2OG_OXY"/>
    <property type="match status" value="1"/>
</dbReference>
<dbReference type="KEGG" id="spar:SPRG_14415"/>
<dbReference type="PANTHER" id="PTHR47990">
    <property type="entry name" value="2-OXOGLUTARATE (2OG) AND FE(II)-DEPENDENT OXYGENASE SUPERFAMILY PROTEIN-RELATED"/>
    <property type="match status" value="1"/>
</dbReference>
<dbReference type="AlphaFoldDB" id="A0A067BTX2"/>
<dbReference type="STRING" id="695850.A0A067BTX2"/>
<dbReference type="InterPro" id="IPR044861">
    <property type="entry name" value="IPNS-like_FE2OG_OXY"/>
</dbReference>
<dbReference type="InterPro" id="IPR026992">
    <property type="entry name" value="DIOX_N"/>
</dbReference>
<dbReference type="PRINTS" id="PR00682">
    <property type="entry name" value="IPNSYNTHASE"/>
</dbReference>
<feature type="domain" description="Fe2OG dioxygenase" evidence="2">
    <location>
        <begin position="162"/>
        <end position="265"/>
    </location>
</feature>
<dbReference type="Proteomes" id="UP000030745">
    <property type="component" value="Unassembled WGS sequence"/>
</dbReference>
<dbReference type="VEuPathDB" id="FungiDB:SPRG_14415"/>
<dbReference type="SUPFAM" id="SSF51197">
    <property type="entry name" value="Clavaminate synthase-like"/>
    <property type="match status" value="1"/>
</dbReference>
<comment type="similarity">
    <text evidence="1">Belongs to the iron/ascorbate-dependent oxidoreductase family.</text>
</comment>
<evidence type="ECO:0000259" key="2">
    <source>
        <dbReference type="PROSITE" id="PS51471"/>
    </source>
</evidence>
<keyword evidence="1" id="KW-0408">Iron</keyword>
<dbReference type="EMBL" id="KK583317">
    <property type="protein sequence ID" value="KDO20280.1"/>
    <property type="molecule type" value="Genomic_DNA"/>
</dbReference>
<dbReference type="OMA" id="FTTRHDP"/>
<dbReference type="GeneID" id="24136221"/>
<keyword evidence="1" id="KW-0479">Metal-binding</keyword>
<gene>
    <name evidence="3" type="ORF">SPRG_14415</name>
</gene>
<dbReference type="GO" id="GO:0016491">
    <property type="term" value="F:oxidoreductase activity"/>
    <property type="evidence" value="ECO:0007669"/>
    <property type="project" value="UniProtKB-KW"/>
</dbReference>
<dbReference type="InterPro" id="IPR050231">
    <property type="entry name" value="Iron_ascorbate_oxido_reductase"/>
</dbReference>
<organism evidence="3 4">
    <name type="scientific">Saprolegnia parasitica (strain CBS 223.65)</name>
    <dbReference type="NCBI Taxonomy" id="695850"/>
    <lineage>
        <taxon>Eukaryota</taxon>
        <taxon>Sar</taxon>
        <taxon>Stramenopiles</taxon>
        <taxon>Oomycota</taxon>
        <taxon>Saprolegniomycetes</taxon>
        <taxon>Saprolegniales</taxon>
        <taxon>Saprolegniaceae</taxon>
        <taxon>Saprolegnia</taxon>
    </lineage>
</organism>
<dbReference type="RefSeq" id="XP_012209018.1">
    <property type="nucleotide sequence ID" value="XM_012353628.1"/>
</dbReference>
<evidence type="ECO:0000256" key="1">
    <source>
        <dbReference type="RuleBase" id="RU003682"/>
    </source>
</evidence>
<evidence type="ECO:0000313" key="3">
    <source>
        <dbReference type="EMBL" id="KDO20280.1"/>
    </source>
</evidence>